<evidence type="ECO:0000256" key="1">
    <source>
        <dbReference type="SAM" id="Coils"/>
    </source>
</evidence>
<feature type="coiled-coil region" evidence="1">
    <location>
        <begin position="273"/>
        <end position="314"/>
    </location>
</feature>
<proteinExistence type="predicted"/>
<sequence length="1008" mass="110624">MSATPSVSDDFYETTHEIAHDPGSATPCAQSWPRSAPCTPAIKALYPLVLQHGLPARPTWADEWDGLSVSRHTLRSGASSTLTLVASPGATPSAEGEPRTDDEWMALAVDTPLPPDDEPEVQIRTVVLAHEAAPDRALHDRQRSAAFSPRPYSPDTLDHLLDTRAAGLLLTSAPAPTAVDAPLAGLPSPPTPPPLTLTPSPDLVVALLHDHVTDLERTQHELHVLAHESCTAAEHLSAQLAHQTAIADQVVHLARRTAFPDLDPALVHDAPYLSRLEDRYRREHAEMMALLADCDAVARNAERANAEAARAREVVETVCRKCAFEGNVESPEDVDRMVATVMHRAEVDAEAKVMAMWPVSPVDGSVATRAMHLRDTLVQLPNVPATQRTHVQSWVRFMHDVVDEVRRMDRAVAHERMSRAEVEAMLEAKEMEAQQAMRRVEDLQLEMDRVLVETEDIVRRSEVEMDELYDRLEDAESRANEAHARAQEEEARRGRVEAEWQAAVRESERRMAVIEEEKGVAQADSLAARAQFEEERARNRDLQRELDEERARTRSLQSELDEERARTRNLQHELDEERARTCSVQHELDEERARTRVLQHELDSMSEQLQRATTDLNAHVTKSTGTADRLAAATDHVRRLEISLAETTERSTTLKSELGQATCALATACADLAATQGTLSTTQADLAATKSAFFTAQSDLAAHITDLDRARNALRVARRSLLSQSRARSDLQAALNTAVEARQRAEQERDTALVGRDAAIAERDSAVLECVQMTLEWRSGLAQLETDVRSVQQNESAELDRVRGELEASRAQVATLEVKLAAVDRARPGGDSAAGALNCDRDVSARSGMVRLVAADPHGRVRASTEPAEKAIAPMPISSSLASSVSATRRSSNINGTTRALVASPAEDDHTWRHRCVELEHELGSVQDRLRDTERSLQQCSAERDASQLIQAALRAQLQHWRAQSEATAEDAEDRSAWPNVPAAGGGARAAVAAVVKKGLGRMLGPGV</sequence>
<dbReference type="SUPFAM" id="SSF57997">
    <property type="entry name" value="Tropomyosin"/>
    <property type="match status" value="1"/>
</dbReference>
<reference evidence="3 4" key="1">
    <citation type="submission" date="2009-11" db="EMBL/GenBank/DDBJ databases">
        <title>Annotation of Allomyces macrogynus ATCC 38327.</title>
        <authorList>
            <consortium name="The Broad Institute Genome Sequencing Platform"/>
            <person name="Russ C."/>
            <person name="Cuomo C."/>
            <person name="Burger G."/>
            <person name="Gray M.W."/>
            <person name="Holland P.W.H."/>
            <person name="King N."/>
            <person name="Lang F.B.F."/>
            <person name="Roger A.J."/>
            <person name="Ruiz-Trillo I."/>
            <person name="Young S.K."/>
            <person name="Zeng Q."/>
            <person name="Gargeya S."/>
            <person name="Fitzgerald M."/>
            <person name="Haas B."/>
            <person name="Abouelleil A."/>
            <person name="Alvarado L."/>
            <person name="Arachchi H.M."/>
            <person name="Berlin A."/>
            <person name="Chapman S.B."/>
            <person name="Gearin G."/>
            <person name="Goldberg J."/>
            <person name="Griggs A."/>
            <person name="Gujja S."/>
            <person name="Hansen M."/>
            <person name="Heiman D."/>
            <person name="Howarth C."/>
            <person name="Larimer J."/>
            <person name="Lui A."/>
            <person name="MacDonald P.J.P."/>
            <person name="McCowen C."/>
            <person name="Montmayeur A."/>
            <person name="Murphy C."/>
            <person name="Neiman D."/>
            <person name="Pearson M."/>
            <person name="Priest M."/>
            <person name="Roberts A."/>
            <person name="Saif S."/>
            <person name="Shea T."/>
            <person name="Sisk P."/>
            <person name="Stolte C."/>
            <person name="Sykes S."/>
            <person name="Wortman J."/>
            <person name="Nusbaum C."/>
            <person name="Birren B."/>
        </authorList>
    </citation>
    <scope>NUCLEOTIDE SEQUENCE [LARGE SCALE GENOMIC DNA]</scope>
    <source>
        <strain evidence="3 4">ATCC 38327</strain>
    </source>
</reference>
<feature type="region of interest" description="Disordered" evidence="2">
    <location>
        <begin position="135"/>
        <end position="155"/>
    </location>
</feature>
<dbReference type="AlphaFoldDB" id="A0A0L0S4V8"/>
<dbReference type="Proteomes" id="UP000054350">
    <property type="component" value="Unassembled WGS sequence"/>
</dbReference>
<reference evidence="4" key="2">
    <citation type="submission" date="2009-11" db="EMBL/GenBank/DDBJ databases">
        <title>The Genome Sequence of Allomyces macrogynus strain ATCC 38327.</title>
        <authorList>
            <consortium name="The Broad Institute Genome Sequencing Platform"/>
            <person name="Russ C."/>
            <person name="Cuomo C."/>
            <person name="Shea T."/>
            <person name="Young S.K."/>
            <person name="Zeng Q."/>
            <person name="Koehrsen M."/>
            <person name="Haas B."/>
            <person name="Borodovsky M."/>
            <person name="Guigo R."/>
            <person name="Alvarado L."/>
            <person name="Berlin A."/>
            <person name="Borenstein D."/>
            <person name="Chen Z."/>
            <person name="Engels R."/>
            <person name="Freedman E."/>
            <person name="Gellesch M."/>
            <person name="Goldberg J."/>
            <person name="Griggs A."/>
            <person name="Gujja S."/>
            <person name="Heiman D."/>
            <person name="Hepburn T."/>
            <person name="Howarth C."/>
            <person name="Jen D."/>
            <person name="Larson L."/>
            <person name="Lewis B."/>
            <person name="Mehta T."/>
            <person name="Park D."/>
            <person name="Pearson M."/>
            <person name="Roberts A."/>
            <person name="Saif S."/>
            <person name="Shenoy N."/>
            <person name="Sisk P."/>
            <person name="Stolte C."/>
            <person name="Sykes S."/>
            <person name="Walk T."/>
            <person name="White J."/>
            <person name="Yandava C."/>
            <person name="Burger G."/>
            <person name="Gray M.W."/>
            <person name="Holland P.W.H."/>
            <person name="King N."/>
            <person name="Lang F.B.F."/>
            <person name="Roger A.J."/>
            <person name="Ruiz-Trillo I."/>
            <person name="Lander E."/>
            <person name="Nusbaum C."/>
        </authorList>
    </citation>
    <scope>NUCLEOTIDE SEQUENCE [LARGE SCALE GENOMIC DNA]</scope>
    <source>
        <strain evidence="4">ATCC 38327</strain>
    </source>
</reference>
<gene>
    <name evidence="3" type="ORF">AMAG_03137</name>
</gene>
<feature type="compositionally biased region" description="Basic and acidic residues" evidence="2">
    <location>
        <begin position="563"/>
        <end position="572"/>
    </location>
</feature>
<keyword evidence="1" id="KW-0175">Coiled coil</keyword>
<evidence type="ECO:0000256" key="2">
    <source>
        <dbReference type="SAM" id="MobiDB-lite"/>
    </source>
</evidence>
<feature type="region of interest" description="Disordered" evidence="2">
    <location>
        <begin position="965"/>
        <end position="984"/>
    </location>
</feature>
<dbReference type="STRING" id="578462.A0A0L0S4V8"/>
<protein>
    <submittedName>
        <fullName evidence="3">Uncharacterized protein</fullName>
    </submittedName>
</protein>
<dbReference type="EMBL" id="GG745331">
    <property type="protein sequence ID" value="KNE57419.1"/>
    <property type="molecule type" value="Genomic_DNA"/>
</dbReference>
<feature type="compositionally biased region" description="Basic and acidic residues" evidence="2">
    <location>
        <begin position="532"/>
        <end position="552"/>
    </location>
</feature>
<name>A0A0L0S4V8_ALLM3</name>
<feature type="region of interest" description="Disordered" evidence="2">
    <location>
        <begin position="532"/>
        <end position="572"/>
    </location>
</feature>
<accession>A0A0L0S4V8</accession>
<dbReference type="VEuPathDB" id="FungiDB:AMAG_03137"/>
<keyword evidence="4" id="KW-1185">Reference proteome</keyword>
<dbReference type="OrthoDB" id="10435471at2759"/>
<organism evidence="3 4">
    <name type="scientific">Allomyces macrogynus (strain ATCC 38327)</name>
    <name type="common">Allomyces javanicus var. macrogynus</name>
    <dbReference type="NCBI Taxonomy" id="578462"/>
    <lineage>
        <taxon>Eukaryota</taxon>
        <taxon>Fungi</taxon>
        <taxon>Fungi incertae sedis</taxon>
        <taxon>Blastocladiomycota</taxon>
        <taxon>Blastocladiomycetes</taxon>
        <taxon>Blastocladiales</taxon>
        <taxon>Blastocladiaceae</taxon>
        <taxon>Allomyces</taxon>
    </lineage>
</organism>
<evidence type="ECO:0000313" key="4">
    <source>
        <dbReference type="Proteomes" id="UP000054350"/>
    </source>
</evidence>
<evidence type="ECO:0000313" key="3">
    <source>
        <dbReference type="EMBL" id="KNE57419.1"/>
    </source>
</evidence>